<dbReference type="OrthoDB" id="4369211at2759"/>
<protein>
    <submittedName>
        <fullName evidence="2">Uncharacterized protein</fullName>
    </submittedName>
</protein>
<dbReference type="Proteomes" id="UP000030686">
    <property type="component" value="Unassembled WGS sequence"/>
</dbReference>
<feature type="compositionally biased region" description="Polar residues" evidence="1">
    <location>
        <begin position="119"/>
        <end position="129"/>
    </location>
</feature>
<organism evidence="2 3">
    <name type="scientific">Penicillium roqueforti (strain FM164)</name>
    <dbReference type="NCBI Taxonomy" id="1365484"/>
    <lineage>
        <taxon>Eukaryota</taxon>
        <taxon>Fungi</taxon>
        <taxon>Dikarya</taxon>
        <taxon>Ascomycota</taxon>
        <taxon>Pezizomycotina</taxon>
        <taxon>Eurotiomycetes</taxon>
        <taxon>Eurotiomycetidae</taxon>
        <taxon>Eurotiales</taxon>
        <taxon>Aspergillaceae</taxon>
        <taxon>Penicillium</taxon>
    </lineage>
</organism>
<feature type="region of interest" description="Disordered" evidence="1">
    <location>
        <begin position="62"/>
        <end position="176"/>
    </location>
</feature>
<evidence type="ECO:0000313" key="2">
    <source>
        <dbReference type="EMBL" id="CDM36275.1"/>
    </source>
</evidence>
<dbReference type="AlphaFoldDB" id="W6QIQ4"/>
<evidence type="ECO:0000256" key="1">
    <source>
        <dbReference type="SAM" id="MobiDB-lite"/>
    </source>
</evidence>
<dbReference type="EMBL" id="HG792019">
    <property type="protein sequence ID" value="CDM36275.1"/>
    <property type="molecule type" value="Genomic_DNA"/>
</dbReference>
<keyword evidence="3" id="KW-1185">Reference proteome</keyword>
<feature type="compositionally biased region" description="Basic residues" evidence="1">
    <location>
        <begin position="165"/>
        <end position="176"/>
    </location>
</feature>
<accession>W6QIQ4</accession>
<proteinExistence type="predicted"/>
<name>W6QIQ4_PENRF</name>
<reference evidence="2" key="1">
    <citation type="journal article" date="2014" name="Nat. Commun.">
        <title>Multiple recent horizontal transfers of a large genomic region in cheese making fungi.</title>
        <authorList>
            <person name="Cheeseman K."/>
            <person name="Ropars J."/>
            <person name="Renault P."/>
            <person name="Dupont J."/>
            <person name="Gouzy J."/>
            <person name="Branca A."/>
            <person name="Abraham A.L."/>
            <person name="Ceppi M."/>
            <person name="Conseiller E."/>
            <person name="Debuchy R."/>
            <person name="Malagnac F."/>
            <person name="Goarin A."/>
            <person name="Silar P."/>
            <person name="Lacoste S."/>
            <person name="Sallet E."/>
            <person name="Bensimon A."/>
            <person name="Giraud T."/>
            <person name="Brygoo Y."/>
        </authorList>
    </citation>
    <scope>NUCLEOTIDE SEQUENCE [LARGE SCALE GENOMIC DNA]</scope>
    <source>
        <strain evidence="2">FM164</strain>
    </source>
</reference>
<sequence>MISRGLILSICYCPLKFTLEGRTFIRRITAGSALDGDRVIYQKAEELEDTYRRKHGLDDIDEDYDSEVSEPIRYSNQRRSKTRNHFEASESSDDGSDASIQSSHNHNRRYRSEPARGLASSTQGRNSTYKMRKDSATEIKELERRIRLLKMRSPIPTQETQESQRRRRRGDRGRIA</sequence>
<gene>
    <name evidence="2" type="ORF">PROQFM164_S05g000108</name>
</gene>
<evidence type="ECO:0000313" key="3">
    <source>
        <dbReference type="Proteomes" id="UP000030686"/>
    </source>
</evidence>
<feature type="compositionally biased region" description="Basic and acidic residues" evidence="1">
    <location>
        <begin position="131"/>
        <end position="146"/>
    </location>
</feature>